<dbReference type="EMBL" id="FN649760">
    <property type="protein sequence ID" value="CBN80141.1"/>
    <property type="molecule type" value="Genomic_DNA"/>
</dbReference>
<feature type="region of interest" description="Disordered" evidence="1">
    <location>
        <begin position="1"/>
        <end position="242"/>
    </location>
</feature>
<feature type="domain" description="Inositol polyphosphate-related phosphatase" evidence="2">
    <location>
        <begin position="251"/>
        <end position="702"/>
    </location>
</feature>
<reference evidence="3 4" key="1">
    <citation type="journal article" date="2010" name="Nature">
        <title>The Ectocarpus genome and the independent evolution of multicellularity in brown algae.</title>
        <authorList>
            <person name="Cock J.M."/>
            <person name="Sterck L."/>
            <person name="Rouze P."/>
            <person name="Scornet D."/>
            <person name="Allen A.E."/>
            <person name="Amoutzias G."/>
            <person name="Anthouard V."/>
            <person name="Artiguenave F."/>
            <person name="Aury J.M."/>
            <person name="Badger J.H."/>
            <person name="Beszteri B."/>
            <person name="Billiau K."/>
            <person name="Bonnet E."/>
            <person name="Bothwell J.H."/>
            <person name="Bowler C."/>
            <person name="Boyen C."/>
            <person name="Brownlee C."/>
            <person name="Carrano C.J."/>
            <person name="Charrier B."/>
            <person name="Cho G.Y."/>
            <person name="Coelho S.M."/>
            <person name="Collen J."/>
            <person name="Corre E."/>
            <person name="Da Silva C."/>
            <person name="Delage L."/>
            <person name="Delaroque N."/>
            <person name="Dittami S.M."/>
            <person name="Doulbeau S."/>
            <person name="Elias M."/>
            <person name="Farnham G."/>
            <person name="Gachon C.M."/>
            <person name="Gschloessl B."/>
            <person name="Heesch S."/>
            <person name="Jabbari K."/>
            <person name="Jubin C."/>
            <person name="Kawai H."/>
            <person name="Kimura K."/>
            <person name="Kloareg B."/>
            <person name="Kupper F.C."/>
            <person name="Lang D."/>
            <person name="Le Bail A."/>
            <person name="Leblanc C."/>
            <person name="Lerouge P."/>
            <person name="Lohr M."/>
            <person name="Lopez P.J."/>
            <person name="Martens C."/>
            <person name="Maumus F."/>
            <person name="Michel G."/>
            <person name="Miranda-Saavedra D."/>
            <person name="Morales J."/>
            <person name="Moreau H."/>
            <person name="Motomura T."/>
            <person name="Nagasato C."/>
            <person name="Napoli C.A."/>
            <person name="Nelson D.R."/>
            <person name="Nyvall-Collen P."/>
            <person name="Peters A.F."/>
            <person name="Pommier C."/>
            <person name="Potin P."/>
            <person name="Poulain J."/>
            <person name="Quesneville H."/>
            <person name="Read B."/>
            <person name="Rensing S.A."/>
            <person name="Ritter A."/>
            <person name="Rousvoal S."/>
            <person name="Samanta M."/>
            <person name="Samson G."/>
            <person name="Schroeder D.C."/>
            <person name="Segurens B."/>
            <person name="Strittmatter M."/>
            <person name="Tonon T."/>
            <person name="Tregear J.W."/>
            <person name="Valentin K."/>
            <person name="von Dassow P."/>
            <person name="Yamagishi T."/>
            <person name="Van de Peer Y."/>
            <person name="Wincker P."/>
        </authorList>
    </citation>
    <scope>NUCLEOTIDE SEQUENCE [LARGE SCALE GENOMIC DNA]</scope>
    <source>
        <strain evidence="4">Ec32 / CCAP1310/4</strain>
    </source>
</reference>
<dbReference type="Proteomes" id="UP000002630">
    <property type="component" value="Unassembled WGS sequence"/>
</dbReference>
<dbReference type="GO" id="GO:0004439">
    <property type="term" value="F:phosphatidylinositol-4,5-bisphosphate 5-phosphatase activity"/>
    <property type="evidence" value="ECO:0007669"/>
    <property type="project" value="TreeGrafter"/>
</dbReference>
<dbReference type="SUPFAM" id="SSF56219">
    <property type="entry name" value="DNase I-like"/>
    <property type="match status" value="2"/>
</dbReference>
<dbReference type="AlphaFoldDB" id="D8LL08"/>
<feature type="compositionally biased region" description="Basic and acidic residues" evidence="1">
    <location>
        <begin position="76"/>
        <end position="92"/>
    </location>
</feature>
<dbReference type="PANTHER" id="PTHR11200:SF300">
    <property type="entry name" value="TYPE II INOSITOL 1,4,5-TRISPHOSPHATE 5-PHOSPHATASE"/>
    <property type="match status" value="1"/>
</dbReference>
<dbReference type="eggNOG" id="KOG0566">
    <property type="taxonomic scope" value="Eukaryota"/>
</dbReference>
<keyword evidence="4" id="KW-1185">Reference proteome</keyword>
<feature type="compositionally biased region" description="Basic and acidic residues" evidence="1">
    <location>
        <begin position="214"/>
        <end position="230"/>
    </location>
</feature>
<feature type="compositionally biased region" description="Low complexity" evidence="1">
    <location>
        <begin position="515"/>
        <end position="528"/>
    </location>
</feature>
<dbReference type="GO" id="GO:0046856">
    <property type="term" value="P:phosphatidylinositol dephosphorylation"/>
    <property type="evidence" value="ECO:0007669"/>
    <property type="project" value="InterPro"/>
</dbReference>
<dbReference type="STRING" id="2880.D8LL08"/>
<feature type="compositionally biased region" description="Basic and acidic residues" evidence="1">
    <location>
        <begin position="439"/>
        <end position="462"/>
    </location>
</feature>
<evidence type="ECO:0000313" key="3">
    <source>
        <dbReference type="EMBL" id="CBN80141.1"/>
    </source>
</evidence>
<proteinExistence type="predicted"/>
<dbReference type="InterPro" id="IPR000300">
    <property type="entry name" value="IPPc"/>
</dbReference>
<dbReference type="Pfam" id="PF22669">
    <property type="entry name" value="Exo_endo_phos2"/>
    <property type="match status" value="2"/>
</dbReference>
<evidence type="ECO:0000259" key="2">
    <source>
        <dbReference type="SMART" id="SM00128"/>
    </source>
</evidence>
<feature type="region of interest" description="Disordered" evidence="1">
    <location>
        <begin position="439"/>
        <end position="467"/>
    </location>
</feature>
<dbReference type="InterPro" id="IPR036691">
    <property type="entry name" value="Endo/exonu/phosph_ase_sf"/>
</dbReference>
<sequence length="731" mass="77665">MDISPPRSLAPRPEEDDSDGRKSRDPAATASAREISAVGASDKDSGDDSSSPTKRGDMSAAGTSDMDSGDDSSSPTKREEMPAAGTSDKDNGDDNSGPTKQEEVSAVGASDKDSCDDSSSPTKREEMSAVGTSDKDSGDDNSGPTKPEEVSAVGDSGKDSSDDNGGPTKPEEVSAVGDSDKDSGDGSSSSTKREDMLDVGASGKDSGDDNSGPTKREDMSDVGDSDKDSGGDSESPIKPPAEVRVEAADVLDLRVFCGTWNVAGRKLDSAEDMGLWLDVDKLDEEGDTSVPPDVFVIGFQEVVELSAQNVVMDSFLDTQSRTNSLQWFTHVYAYLAQYGERYGVRYAMVTEQRLLGTYMLIMAKEDLCPKIAHVQTAVVPTGLGGYLGNKGAVAVRLEVGGRSSLCFVCVHMAAHREHVLARNAEYKLISSKPVFADTDGRLPVDEAEDPAGKDQEKDKAQDRWQGSTWGSLFGAAGQGGRSGGMSPTRNSEVKKAIRAAMAFGLPKRGGGGEGRASSGKGDIDGSGSEAEKGARPAEDVEVDDFAWMPSDEGMSAGLPKTKTVLQADVVFWIGDLNYRITEETPDQEVFEMLQNDDLETLSGLDQLTIARASGTAFQEFQEGPLCFPPSYKYIPGTKEYDQRPEKKVRCPSWCDRVLYAMGMQGGDSVRRLGLERYWSSGPLVSDHMPGEEVAQSSFHGVPGRAEVATKGHLSRCTCQAGLLSGTHVGLA</sequence>
<evidence type="ECO:0000256" key="1">
    <source>
        <dbReference type="SAM" id="MobiDB-lite"/>
    </source>
</evidence>
<protein>
    <recommendedName>
        <fullName evidence="2">Inositol polyphosphate-related phosphatase domain-containing protein</fullName>
    </recommendedName>
</protein>
<feature type="compositionally biased region" description="Basic and acidic residues" evidence="1">
    <location>
        <begin position="529"/>
        <end position="538"/>
    </location>
</feature>
<feature type="region of interest" description="Disordered" evidence="1">
    <location>
        <begin position="504"/>
        <end position="538"/>
    </location>
</feature>
<feature type="compositionally biased region" description="Basic and acidic residues" evidence="1">
    <location>
        <begin position="122"/>
        <end position="138"/>
    </location>
</feature>
<feature type="compositionally biased region" description="Low complexity" evidence="1">
    <location>
        <begin position="59"/>
        <end position="74"/>
    </location>
</feature>
<dbReference type="InParanoid" id="D8LL08"/>
<dbReference type="Gene3D" id="3.60.10.10">
    <property type="entry name" value="Endonuclease/exonuclease/phosphatase"/>
    <property type="match status" value="1"/>
</dbReference>
<dbReference type="OrthoDB" id="193722at2759"/>
<name>D8LL08_ECTSI</name>
<gene>
    <name evidence="3" type="ORF">Esi_0031_0160</name>
</gene>
<dbReference type="eggNOG" id="KOG0565">
    <property type="taxonomic scope" value="Eukaryota"/>
</dbReference>
<evidence type="ECO:0000313" key="4">
    <source>
        <dbReference type="Proteomes" id="UP000002630"/>
    </source>
</evidence>
<organism evidence="3 4">
    <name type="scientific">Ectocarpus siliculosus</name>
    <name type="common">Brown alga</name>
    <name type="synonym">Conferva siliculosa</name>
    <dbReference type="NCBI Taxonomy" id="2880"/>
    <lineage>
        <taxon>Eukaryota</taxon>
        <taxon>Sar</taxon>
        <taxon>Stramenopiles</taxon>
        <taxon>Ochrophyta</taxon>
        <taxon>PX clade</taxon>
        <taxon>Phaeophyceae</taxon>
        <taxon>Ectocarpales</taxon>
        <taxon>Ectocarpaceae</taxon>
        <taxon>Ectocarpus</taxon>
    </lineage>
</organism>
<accession>D8LL08</accession>
<dbReference type="InterPro" id="IPR046985">
    <property type="entry name" value="IP5"/>
</dbReference>
<dbReference type="PANTHER" id="PTHR11200">
    <property type="entry name" value="INOSITOL 5-PHOSPHATASE"/>
    <property type="match status" value="1"/>
</dbReference>
<dbReference type="SMART" id="SM00128">
    <property type="entry name" value="IPPc"/>
    <property type="match status" value="1"/>
</dbReference>